<dbReference type="PANTHER" id="PTHR30336:SF20">
    <property type="entry name" value="DUF218 DOMAIN-CONTAINING PROTEIN"/>
    <property type="match status" value="1"/>
</dbReference>
<gene>
    <name evidence="2" type="ORF">B0I31_105640</name>
</gene>
<reference evidence="2 3" key="1">
    <citation type="submission" date="2018-03" db="EMBL/GenBank/DDBJ databases">
        <title>Genomic Encyclopedia of Type Strains, Phase III (KMG-III): the genomes of soil and plant-associated and newly described type strains.</title>
        <authorList>
            <person name="Whitman W."/>
        </authorList>
    </citation>
    <scope>NUCLEOTIDE SEQUENCE [LARGE SCALE GENOMIC DNA]</scope>
    <source>
        <strain evidence="2 3">CGMCC 4.7097</strain>
    </source>
</reference>
<accession>A0A2P8IB30</accession>
<protein>
    <submittedName>
        <fullName evidence="2">Uncharacterized SAM-binding protein YcdF (DUF218 family)</fullName>
    </submittedName>
</protein>
<keyword evidence="3" id="KW-1185">Reference proteome</keyword>
<evidence type="ECO:0000259" key="1">
    <source>
        <dbReference type="Pfam" id="PF02698"/>
    </source>
</evidence>
<dbReference type="EMBL" id="PYAX01000005">
    <property type="protein sequence ID" value="PSL55668.1"/>
    <property type="molecule type" value="Genomic_DNA"/>
</dbReference>
<dbReference type="InterPro" id="IPR014729">
    <property type="entry name" value="Rossmann-like_a/b/a_fold"/>
</dbReference>
<evidence type="ECO:0000313" key="2">
    <source>
        <dbReference type="EMBL" id="PSL55668.1"/>
    </source>
</evidence>
<dbReference type="GO" id="GO:0005886">
    <property type="term" value="C:plasma membrane"/>
    <property type="evidence" value="ECO:0007669"/>
    <property type="project" value="TreeGrafter"/>
</dbReference>
<evidence type="ECO:0000313" key="3">
    <source>
        <dbReference type="Proteomes" id="UP000241118"/>
    </source>
</evidence>
<dbReference type="InterPro" id="IPR003848">
    <property type="entry name" value="DUF218"/>
</dbReference>
<organism evidence="2 3">
    <name type="scientific">Saccharothrix carnea</name>
    <dbReference type="NCBI Taxonomy" id="1280637"/>
    <lineage>
        <taxon>Bacteria</taxon>
        <taxon>Bacillati</taxon>
        <taxon>Actinomycetota</taxon>
        <taxon>Actinomycetes</taxon>
        <taxon>Pseudonocardiales</taxon>
        <taxon>Pseudonocardiaceae</taxon>
        <taxon>Saccharothrix</taxon>
    </lineage>
</organism>
<feature type="domain" description="DUF218" evidence="1">
    <location>
        <begin position="46"/>
        <end position="154"/>
    </location>
</feature>
<dbReference type="Gene3D" id="3.40.50.620">
    <property type="entry name" value="HUPs"/>
    <property type="match status" value="1"/>
</dbReference>
<dbReference type="AlphaFoldDB" id="A0A2P8IB30"/>
<dbReference type="Pfam" id="PF02698">
    <property type="entry name" value="DUF218"/>
    <property type="match status" value="1"/>
</dbReference>
<sequence length="224" mass="25129">MSESGLQVSDLEDQDRRDIEVLWEYHVLDSGPVDGDFLLALGSHDLRVADHAGELYASGAAPLVVVTGGAGKVTSKEWSTSEAARYAERLVEMGVPRESLILEDASTNSSENFSFTRKLLLDRGIEVRTGIIVSKPYMARRARATAGRQWPEVRWFTRPQVMPVWDHPTPDVPLDRMINLMVGDLQRLRVYAEAGFQEPVDVPDDVWAAYERLAARGFDRFVIK</sequence>
<dbReference type="OrthoDB" id="2216870at2"/>
<dbReference type="PANTHER" id="PTHR30336">
    <property type="entry name" value="INNER MEMBRANE PROTEIN, PROBABLE PERMEASE"/>
    <property type="match status" value="1"/>
</dbReference>
<proteinExistence type="predicted"/>
<dbReference type="CDD" id="cd06259">
    <property type="entry name" value="YdcF-like"/>
    <property type="match status" value="1"/>
</dbReference>
<name>A0A2P8IB30_SACCR</name>
<dbReference type="InterPro" id="IPR051599">
    <property type="entry name" value="Cell_Envelope_Assoc"/>
</dbReference>
<dbReference type="Proteomes" id="UP000241118">
    <property type="component" value="Unassembled WGS sequence"/>
</dbReference>
<comment type="caution">
    <text evidence="2">The sequence shown here is derived from an EMBL/GenBank/DDBJ whole genome shotgun (WGS) entry which is preliminary data.</text>
</comment>